<evidence type="ECO:0000256" key="7">
    <source>
        <dbReference type="ARBA" id="ARBA00022839"/>
    </source>
</evidence>
<feature type="domain" description="UvrD-like helicase ATP-binding" evidence="17">
    <location>
        <begin position="57"/>
        <end position="357"/>
    </location>
</feature>
<dbReference type="GO" id="GO:0005524">
    <property type="term" value="F:ATP binding"/>
    <property type="evidence" value="ECO:0007669"/>
    <property type="project" value="UniProtKB-UniRule"/>
</dbReference>
<evidence type="ECO:0000256" key="3">
    <source>
        <dbReference type="ARBA" id="ARBA00022741"/>
    </source>
</evidence>
<keyword evidence="5 15" id="KW-0378">Hydrolase</keyword>
<organism evidence="19 20">
    <name type="scientific">Candidatus Corynebacterium avicola</name>
    <dbReference type="NCBI Taxonomy" id="2838527"/>
    <lineage>
        <taxon>Bacteria</taxon>
        <taxon>Bacillati</taxon>
        <taxon>Actinomycetota</taxon>
        <taxon>Actinomycetes</taxon>
        <taxon>Mycobacteriales</taxon>
        <taxon>Corynebacteriaceae</taxon>
        <taxon>Corynebacterium</taxon>
    </lineage>
</organism>
<evidence type="ECO:0000259" key="17">
    <source>
        <dbReference type="PROSITE" id="PS51198"/>
    </source>
</evidence>
<dbReference type="GO" id="GO:0043138">
    <property type="term" value="F:3'-5' DNA helicase activity"/>
    <property type="evidence" value="ECO:0007669"/>
    <property type="project" value="UniProtKB-EC"/>
</dbReference>
<evidence type="ECO:0000256" key="13">
    <source>
        <dbReference type="ARBA" id="ARBA00034808"/>
    </source>
</evidence>
<dbReference type="Pfam" id="PF00580">
    <property type="entry name" value="UvrD-helicase"/>
    <property type="match status" value="1"/>
</dbReference>
<dbReference type="PROSITE" id="PS51198">
    <property type="entry name" value="UVRD_HELICASE_ATP_BIND"/>
    <property type="match status" value="1"/>
</dbReference>
<evidence type="ECO:0000256" key="11">
    <source>
        <dbReference type="ARBA" id="ARBA00023235"/>
    </source>
</evidence>
<gene>
    <name evidence="19" type="ORF">H9870_06815</name>
</gene>
<keyword evidence="2" id="KW-0540">Nuclease</keyword>
<dbReference type="InterPro" id="IPR011604">
    <property type="entry name" value="PDDEXK-like_dom_sf"/>
</dbReference>
<dbReference type="PANTHER" id="PTHR11070:SF59">
    <property type="entry name" value="DNA 3'-5' HELICASE"/>
    <property type="match status" value="1"/>
</dbReference>
<evidence type="ECO:0000256" key="16">
    <source>
        <dbReference type="SAM" id="MobiDB-lite"/>
    </source>
</evidence>
<dbReference type="SUPFAM" id="SSF52540">
    <property type="entry name" value="P-loop containing nucleoside triphosphate hydrolases"/>
    <property type="match status" value="1"/>
</dbReference>
<feature type="binding site" evidence="15">
    <location>
        <begin position="78"/>
        <end position="85"/>
    </location>
    <ligand>
        <name>ATP</name>
        <dbReference type="ChEBI" id="CHEBI:30616"/>
    </ligand>
</feature>
<keyword evidence="6 15" id="KW-0347">Helicase</keyword>
<evidence type="ECO:0000256" key="5">
    <source>
        <dbReference type="ARBA" id="ARBA00022801"/>
    </source>
</evidence>
<comment type="similarity">
    <text evidence="1">Belongs to the helicase family. UvrD subfamily.</text>
</comment>
<dbReference type="InterPro" id="IPR014017">
    <property type="entry name" value="DNA_helicase_UvrD-like_C"/>
</dbReference>
<dbReference type="GO" id="GO:0004527">
    <property type="term" value="F:exonuclease activity"/>
    <property type="evidence" value="ECO:0007669"/>
    <property type="project" value="UniProtKB-KW"/>
</dbReference>
<evidence type="ECO:0000313" key="20">
    <source>
        <dbReference type="Proteomes" id="UP000824190"/>
    </source>
</evidence>
<evidence type="ECO:0000256" key="9">
    <source>
        <dbReference type="ARBA" id="ARBA00023125"/>
    </source>
</evidence>
<evidence type="ECO:0000256" key="2">
    <source>
        <dbReference type="ARBA" id="ARBA00022722"/>
    </source>
</evidence>
<evidence type="ECO:0000256" key="14">
    <source>
        <dbReference type="ARBA" id="ARBA00048988"/>
    </source>
</evidence>
<dbReference type="InterPro" id="IPR014016">
    <property type="entry name" value="UvrD-like_ATP-bd"/>
</dbReference>
<keyword evidence="3 15" id="KW-0547">Nucleotide-binding</keyword>
<dbReference type="EMBL" id="DXGC01000065">
    <property type="protein sequence ID" value="HIW91353.1"/>
    <property type="molecule type" value="Genomic_DNA"/>
</dbReference>
<keyword evidence="7" id="KW-0269">Exonuclease</keyword>
<comment type="catalytic activity">
    <reaction evidence="12">
        <text>Couples ATP hydrolysis with the unwinding of duplex DNA by translocating in the 3'-5' direction.</text>
        <dbReference type="EC" id="5.6.2.4"/>
    </reaction>
</comment>
<sequence>MVGEQAGTVPATDRSREQARADDELRRRVGSAGDVTVRLVGVDETTGERPHRHWDGLAGALVRGDDRISLERPYAVLGGPGTGKSSLLVDTMVEFLRSGGRAEEVMVVTPSKEAATALRDTLTAVLRTEPNYAATATPVRSVHSWAFAMLRAAAQAQRDDNTALPRLMTGAEHDMQIRALLRGHAEDGAGTWPADMRPALPLVGFARQLRDLLLRAAERGIGPDELSSLGQQHDEPMWVGAGEFLREYHQIQALSRSRNLNASELLHVTLDALDQAPAVLERQASRVRLLLVDDAHNLDPAAGAFLSRFIRPGVRTLVAGDPDQCVFHFRGADEEFLSRIAADADQRVVLSVSHRLPDSLVTAVNDLETRLPAAPTRVPLRPGGAGPRANALQVRHSPSATADRLAVTDEVRRAHVSDDVPWDDIAVIVRSTGAIPALRRTLLSHGVPVTVDQTSVVLAEQPLVSVLLLALDALVRPLEPAEMQRLVESPVGGADPVMLRRVERAIAPMLAGTGMRAMEAVTLMVTGRADADQAEAWSRRFGPREQAVIDRLTQVLDAGRTALEGATVTSPVEEVLWAVWQAADLSNSLQRQALRGGTLGSQADRDLDAVMSLFDLAGDVVERTPSATLETFLDEVRAQELPTGGRDRRGTRPDAVEILPAHAAAGRQWQVVVVAGVQEDSWPAGPTVGGLFGQQELVDLVDRGISPEVPVSRAASALAEERRLFLLAISRATRRTLVTAVDASGDDMSVPSRFLDEITAITAEEAESVEVAEAAGAGTSAQDEAPQRVPVTATPALPRVLALEPLVAELRDAVCDPQRPGHERDAAASNLARLAAAGVYGADPDHWWGTAEPSSSTPAAGTGVRISPTTLETMNDEGCDAVNFLVGLTGGASTEAMKVGVLIHAVAEGLAAGLTREEAHDIVTDTVPHLVDGPAWTAGPLLDSCLAAVDRLDDWLGERDTAAGATGRTVEVERKLEAAIGETPEGLPVVLAGRTDRVEIDPDGRALVIDFKTGKTPKSKKEAAESAQLKAYQLLVSAQEVGNDAATPWQPDGAMLVYPRRDSASITVLQQPTLTEEQLEEVREFAVAAAARVAGPDYRATTKNCEGTGHACLCPACRAGEQVV</sequence>
<dbReference type="Gene3D" id="1.10.486.10">
    <property type="entry name" value="PCRA, domain 4"/>
    <property type="match status" value="1"/>
</dbReference>
<dbReference type="Gene3D" id="1.10.10.160">
    <property type="match status" value="1"/>
</dbReference>
<keyword evidence="10" id="KW-0234">DNA repair</keyword>
<comment type="caution">
    <text evidence="19">The sequence shown here is derived from an EMBL/GenBank/DDBJ whole genome shotgun (WGS) entry which is preliminary data.</text>
</comment>
<proteinExistence type="inferred from homology"/>
<keyword evidence="8 15" id="KW-0067">ATP-binding</keyword>
<evidence type="ECO:0000256" key="8">
    <source>
        <dbReference type="ARBA" id="ARBA00022840"/>
    </source>
</evidence>
<dbReference type="GO" id="GO:0003677">
    <property type="term" value="F:DNA binding"/>
    <property type="evidence" value="ECO:0007669"/>
    <property type="project" value="UniProtKB-KW"/>
</dbReference>
<dbReference type="Gene3D" id="3.40.50.300">
    <property type="entry name" value="P-loop containing nucleotide triphosphate hydrolases"/>
    <property type="match status" value="2"/>
</dbReference>
<dbReference type="PROSITE" id="PS51217">
    <property type="entry name" value="UVRD_HELICASE_CTER"/>
    <property type="match status" value="1"/>
</dbReference>
<evidence type="ECO:0000256" key="10">
    <source>
        <dbReference type="ARBA" id="ARBA00023204"/>
    </source>
</evidence>
<comment type="catalytic activity">
    <reaction evidence="14">
        <text>ATP + H2O = ADP + phosphate + H(+)</text>
        <dbReference type="Rhea" id="RHEA:13065"/>
        <dbReference type="ChEBI" id="CHEBI:15377"/>
        <dbReference type="ChEBI" id="CHEBI:15378"/>
        <dbReference type="ChEBI" id="CHEBI:30616"/>
        <dbReference type="ChEBI" id="CHEBI:43474"/>
        <dbReference type="ChEBI" id="CHEBI:456216"/>
        <dbReference type="EC" id="5.6.2.4"/>
    </reaction>
</comment>
<keyword evidence="9" id="KW-0238">DNA-binding</keyword>
<evidence type="ECO:0000256" key="12">
    <source>
        <dbReference type="ARBA" id="ARBA00034617"/>
    </source>
</evidence>
<evidence type="ECO:0000256" key="6">
    <source>
        <dbReference type="ARBA" id="ARBA00022806"/>
    </source>
</evidence>
<feature type="region of interest" description="Disordered" evidence="16">
    <location>
        <begin position="1"/>
        <end position="28"/>
    </location>
</feature>
<dbReference type="AlphaFoldDB" id="A0A9D1RNI8"/>
<evidence type="ECO:0000256" key="4">
    <source>
        <dbReference type="ARBA" id="ARBA00022763"/>
    </source>
</evidence>
<evidence type="ECO:0000256" key="15">
    <source>
        <dbReference type="PROSITE-ProRule" id="PRU00560"/>
    </source>
</evidence>
<dbReference type="InterPro" id="IPR013986">
    <property type="entry name" value="DExx_box_DNA_helicase_dom_sf"/>
</dbReference>
<protein>
    <recommendedName>
        <fullName evidence="13">DNA 3'-5' helicase</fullName>
        <ecNumber evidence="13">5.6.2.4</ecNumber>
    </recommendedName>
</protein>
<accession>A0A9D1RNI8</accession>
<dbReference type="Gene3D" id="3.90.320.10">
    <property type="match status" value="1"/>
</dbReference>
<dbReference type="InterPro" id="IPR027417">
    <property type="entry name" value="P-loop_NTPase"/>
</dbReference>
<evidence type="ECO:0000256" key="1">
    <source>
        <dbReference type="ARBA" id="ARBA00009922"/>
    </source>
</evidence>
<dbReference type="PANTHER" id="PTHR11070">
    <property type="entry name" value="UVRD / RECB / PCRA DNA HELICASE FAMILY MEMBER"/>
    <property type="match status" value="1"/>
</dbReference>
<feature type="domain" description="UvrD-like helicase C-terminal" evidence="18">
    <location>
        <begin position="358"/>
        <end position="666"/>
    </location>
</feature>
<reference evidence="19" key="2">
    <citation type="submission" date="2021-04" db="EMBL/GenBank/DDBJ databases">
        <authorList>
            <person name="Gilroy R."/>
        </authorList>
    </citation>
    <scope>NUCLEOTIDE SEQUENCE</scope>
    <source>
        <strain evidence="19">CHK32-1732</strain>
    </source>
</reference>
<reference evidence="19" key="1">
    <citation type="journal article" date="2021" name="PeerJ">
        <title>Extensive microbial diversity within the chicken gut microbiome revealed by metagenomics and culture.</title>
        <authorList>
            <person name="Gilroy R."/>
            <person name="Ravi A."/>
            <person name="Getino M."/>
            <person name="Pursley I."/>
            <person name="Horton D.L."/>
            <person name="Alikhan N.F."/>
            <person name="Baker D."/>
            <person name="Gharbi K."/>
            <person name="Hall N."/>
            <person name="Watson M."/>
            <person name="Adriaenssens E.M."/>
            <person name="Foster-Nyarko E."/>
            <person name="Jarju S."/>
            <person name="Secka A."/>
            <person name="Antonio M."/>
            <person name="Oren A."/>
            <person name="Chaudhuri R.R."/>
            <person name="La Ragione R."/>
            <person name="Hildebrand F."/>
            <person name="Pallen M.J."/>
        </authorList>
    </citation>
    <scope>NUCLEOTIDE SEQUENCE</scope>
    <source>
        <strain evidence="19">CHK32-1732</strain>
    </source>
</reference>
<evidence type="ECO:0000259" key="18">
    <source>
        <dbReference type="PROSITE" id="PS51217"/>
    </source>
</evidence>
<dbReference type="GO" id="GO:0005829">
    <property type="term" value="C:cytosol"/>
    <property type="evidence" value="ECO:0007669"/>
    <property type="project" value="TreeGrafter"/>
</dbReference>
<dbReference type="Pfam" id="PF13361">
    <property type="entry name" value="UvrD_C"/>
    <property type="match status" value="1"/>
</dbReference>
<keyword evidence="11" id="KW-0413">Isomerase</keyword>
<name>A0A9D1RNI8_9CORY</name>
<dbReference type="InterPro" id="IPR038726">
    <property type="entry name" value="PDDEXK_AddAB-type"/>
</dbReference>
<dbReference type="Proteomes" id="UP000824190">
    <property type="component" value="Unassembled WGS sequence"/>
</dbReference>
<dbReference type="InterPro" id="IPR000212">
    <property type="entry name" value="DNA_helicase_UvrD/REP"/>
</dbReference>
<feature type="compositionally biased region" description="Basic and acidic residues" evidence="16">
    <location>
        <begin position="13"/>
        <end position="27"/>
    </location>
</feature>
<dbReference type="Pfam" id="PF12705">
    <property type="entry name" value="PDDEXK_1"/>
    <property type="match status" value="1"/>
</dbReference>
<dbReference type="GO" id="GO:0000725">
    <property type="term" value="P:recombinational repair"/>
    <property type="evidence" value="ECO:0007669"/>
    <property type="project" value="TreeGrafter"/>
</dbReference>
<dbReference type="EC" id="5.6.2.4" evidence="13"/>
<keyword evidence="4" id="KW-0227">DNA damage</keyword>
<evidence type="ECO:0000313" key="19">
    <source>
        <dbReference type="EMBL" id="HIW91353.1"/>
    </source>
</evidence>
<dbReference type="GO" id="GO:0033202">
    <property type="term" value="C:DNA helicase complex"/>
    <property type="evidence" value="ECO:0007669"/>
    <property type="project" value="TreeGrafter"/>
</dbReference>